<evidence type="ECO:0000313" key="3">
    <source>
        <dbReference type="Proteomes" id="UP001221302"/>
    </source>
</evidence>
<gene>
    <name evidence="2" type="ORF">P0M35_07360</name>
</gene>
<comment type="caution">
    <text evidence="2">The sequence shown here is derived from an EMBL/GenBank/DDBJ whole genome shotgun (WGS) entry which is preliminary data.</text>
</comment>
<accession>A0AAE3P2M9</accession>
<keyword evidence="3" id="KW-1185">Reference proteome</keyword>
<feature type="transmembrane region" description="Helical" evidence="1">
    <location>
        <begin position="31"/>
        <end position="49"/>
    </location>
</feature>
<proteinExistence type="predicted"/>
<sequence>MGHIIFWAIIRTAVLIPALWLLYGFIEYKYWWWFVILSIYGIIIHPLAIQYRMFFEANKELIENTLCSSCKYFDKTAVLCMKYDIHPTIEKIPCDGIDWEPKENVS</sequence>
<name>A0AAE3P2M9_9BACT</name>
<keyword evidence="1" id="KW-1133">Transmembrane helix</keyword>
<dbReference type="RefSeq" id="WP_321535731.1">
    <property type="nucleotide sequence ID" value="NZ_JARGDL010000008.1"/>
</dbReference>
<evidence type="ECO:0000313" key="2">
    <source>
        <dbReference type="EMBL" id="MDF1611963.1"/>
    </source>
</evidence>
<feature type="transmembrane region" description="Helical" evidence="1">
    <location>
        <begin position="5"/>
        <end position="25"/>
    </location>
</feature>
<protein>
    <submittedName>
        <fullName evidence="2">Uncharacterized protein</fullName>
    </submittedName>
</protein>
<dbReference type="EMBL" id="JARGDL010000008">
    <property type="protein sequence ID" value="MDF1611963.1"/>
    <property type="molecule type" value="Genomic_DNA"/>
</dbReference>
<reference evidence="2" key="1">
    <citation type="submission" date="2023-03" db="EMBL/GenBank/DDBJ databases">
        <title>Stygiobacter electus gen. nov., sp. nov., facultatively anaerobic thermotolerant bacterium of the class Ignavibacteria from a well of Yessentuki mineral water deposit.</title>
        <authorList>
            <person name="Podosokorskaya O.A."/>
            <person name="Elcheninov A.G."/>
            <person name="Petrova N.F."/>
            <person name="Zavarzina D.G."/>
            <person name="Kublanov I.V."/>
            <person name="Merkel A.Y."/>
        </authorList>
    </citation>
    <scope>NUCLEOTIDE SEQUENCE</scope>
    <source>
        <strain evidence="2">09-Me</strain>
    </source>
</reference>
<organism evidence="2 3">
    <name type="scientific">Stygiobacter electus</name>
    <dbReference type="NCBI Taxonomy" id="3032292"/>
    <lineage>
        <taxon>Bacteria</taxon>
        <taxon>Pseudomonadati</taxon>
        <taxon>Ignavibacteriota</taxon>
        <taxon>Ignavibacteria</taxon>
        <taxon>Ignavibacteriales</taxon>
        <taxon>Melioribacteraceae</taxon>
        <taxon>Stygiobacter</taxon>
    </lineage>
</organism>
<dbReference type="Proteomes" id="UP001221302">
    <property type="component" value="Unassembled WGS sequence"/>
</dbReference>
<keyword evidence="1" id="KW-0472">Membrane</keyword>
<keyword evidence="1" id="KW-0812">Transmembrane</keyword>
<evidence type="ECO:0000256" key="1">
    <source>
        <dbReference type="SAM" id="Phobius"/>
    </source>
</evidence>
<dbReference type="AlphaFoldDB" id="A0AAE3P2M9"/>